<protein>
    <submittedName>
        <fullName evidence="1">Uncharacterized protein</fullName>
    </submittedName>
</protein>
<sequence>MSIDSIVDLYKRVLIVSSLLLWAYPMFAQLHSIEIKVIDAENGNSIEFATVQWKGLNEPSYKNGTTTNRKGVAKLNIPRPLQYQDGRMLPNTHHHCRGSTFKFSRV</sequence>
<dbReference type="AlphaFoldDB" id="A0A2X4PJ20"/>
<dbReference type="KEGG" id="pcre:NCTC12858_00496"/>
<reference evidence="1 2" key="1">
    <citation type="submission" date="2018-06" db="EMBL/GenBank/DDBJ databases">
        <authorList>
            <consortium name="Pathogen Informatics"/>
            <person name="Doyle S."/>
        </authorList>
    </citation>
    <scope>NUCLEOTIDE SEQUENCE [LARGE SCALE GENOMIC DNA]</scope>
    <source>
        <strain evidence="1 2">NCTC12858</strain>
    </source>
</reference>
<gene>
    <name evidence="1" type="ORF">NCTC12858_00496</name>
</gene>
<organism evidence="1 2">
    <name type="scientific">Porphyromonas crevioricanis</name>
    <dbReference type="NCBI Taxonomy" id="393921"/>
    <lineage>
        <taxon>Bacteria</taxon>
        <taxon>Pseudomonadati</taxon>
        <taxon>Bacteroidota</taxon>
        <taxon>Bacteroidia</taxon>
        <taxon>Bacteroidales</taxon>
        <taxon>Porphyromonadaceae</taxon>
        <taxon>Porphyromonas</taxon>
    </lineage>
</organism>
<name>A0A2X4PJ20_9PORP</name>
<dbReference type="EMBL" id="LS483447">
    <property type="protein sequence ID" value="SQH72670.1"/>
    <property type="molecule type" value="Genomic_DNA"/>
</dbReference>
<proteinExistence type="predicted"/>
<evidence type="ECO:0000313" key="1">
    <source>
        <dbReference type="EMBL" id="SQH72670.1"/>
    </source>
</evidence>
<accession>A0A2X4PJ20</accession>
<evidence type="ECO:0000313" key="2">
    <source>
        <dbReference type="Proteomes" id="UP000249300"/>
    </source>
</evidence>
<dbReference type="Proteomes" id="UP000249300">
    <property type="component" value="Chromosome 1"/>
</dbReference>
<keyword evidence="2" id="KW-1185">Reference proteome</keyword>